<evidence type="ECO:0000256" key="1">
    <source>
        <dbReference type="ARBA" id="ARBA00000085"/>
    </source>
</evidence>
<dbReference type="Pfam" id="PF00512">
    <property type="entry name" value="HisKA"/>
    <property type="match status" value="1"/>
</dbReference>
<feature type="domain" description="Histidine kinase" evidence="9">
    <location>
        <begin position="221"/>
        <end position="405"/>
    </location>
</feature>
<dbReference type="PROSITE" id="PS50109">
    <property type="entry name" value="HIS_KIN"/>
    <property type="match status" value="1"/>
</dbReference>
<reference evidence="10 11" key="1">
    <citation type="submission" date="2024-06" db="EMBL/GenBank/DDBJ databases">
        <title>Flavobacterium spp. isolated from glacier.</title>
        <authorList>
            <person name="Han D."/>
        </authorList>
    </citation>
    <scope>NUCLEOTIDE SEQUENCE [LARGE SCALE GENOMIC DNA]</scope>
    <source>
        <strain evidence="10 11">LB3P45</strain>
    </source>
</reference>
<keyword evidence="6 10" id="KW-0418">Kinase</keyword>
<dbReference type="InterPro" id="IPR036097">
    <property type="entry name" value="HisK_dim/P_sf"/>
</dbReference>
<dbReference type="Gene3D" id="1.10.287.130">
    <property type="match status" value="1"/>
</dbReference>
<evidence type="ECO:0000256" key="7">
    <source>
        <dbReference type="ARBA" id="ARBA00022989"/>
    </source>
</evidence>
<evidence type="ECO:0000256" key="4">
    <source>
        <dbReference type="ARBA" id="ARBA00022679"/>
    </source>
</evidence>
<keyword evidence="3" id="KW-0597">Phosphoprotein</keyword>
<dbReference type="InterPro" id="IPR005467">
    <property type="entry name" value="His_kinase_dom"/>
</dbReference>
<dbReference type="InterPro" id="IPR003661">
    <property type="entry name" value="HisK_dim/P_dom"/>
</dbReference>
<dbReference type="InterPro" id="IPR050428">
    <property type="entry name" value="TCS_sensor_his_kinase"/>
</dbReference>
<organism evidence="10 11">
    <name type="scientific">Flavobacterium fructosi</name>
    <dbReference type="NCBI Taxonomy" id="3230416"/>
    <lineage>
        <taxon>Bacteria</taxon>
        <taxon>Pseudomonadati</taxon>
        <taxon>Bacteroidota</taxon>
        <taxon>Flavobacteriia</taxon>
        <taxon>Flavobacteriales</taxon>
        <taxon>Flavobacteriaceae</taxon>
        <taxon>Flavobacterium</taxon>
    </lineage>
</organism>
<accession>A0ABW6HNR1</accession>
<dbReference type="CDD" id="cd00082">
    <property type="entry name" value="HisKA"/>
    <property type="match status" value="1"/>
</dbReference>
<dbReference type="EC" id="2.7.13.3" evidence="2"/>
<dbReference type="SMART" id="SM00388">
    <property type="entry name" value="HisKA"/>
    <property type="match status" value="1"/>
</dbReference>
<dbReference type="SUPFAM" id="SSF55874">
    <property type="entry name" value="ATPase domain of HSP90 chaperone/DNA topoisomerase II/histidine kinase"/>
    <property type="match status" value="1"/>
</dbReference>
<comment type="catalytic activity">
    <reaction evidence="1">
        <text>ATP + protein L-histidine = ADP + protein N-phospho-L-histidine.</text>
        <dbReference type="EC" id="2.7.13.3"/>
    </reaction>
</comment>
<evidence type="ECO:0000313" key="11">
    <source>
        <dbReference type="Proteomes" id="UP001600039"/>
    </source>
</evidence>
<dbReference type="PANTHER" id="PTHR45436">
    <property type="entry name" value="SENSOR HISTIDINE KINASE YKOH"/>
    <property type="match status" value="1"/>
</dbReference>
<keyword evidence="4" id="KW-0808">Transferase</keyword>
<dbReference type="Gene3D" id="3.30.565.10">
    <property type="entry name" value="Histidine kinase-like ATPase, C-terminal domain"/>
    <property type="match status" value="1"/>
</dbReference>
<evidence type="ECO:0000313" key="10">
    <source>
        <dbReference type="EMBL" id="MFE3848672.1"/>
    </source>
</evidence>
<gene>
    <name evidence="10" type="ORF">ACFX5D_11930</name>
</gene>
<comment type="caution">
    <text evidence="10">The sequence shown here is derived from an EMBL/GenBank/DDBJ whole genome shotgun (WGS) entry which is preliminary data.</text>
</comment>
<evidence type="ECO:0000256" key="8">
    <source>
        <dbReference type="SAM" id="Phobius"/>
    </source>
</evidence>
<name>A0ABW6HNR1_9FLAO</name>
<keyword evidence="7 8" id="KW-1133">Transmembrane helix</keyword>
<dbReference type="InterPro" id="IPR036890">
    <property type="entry name" value="HATPase_C_sf"/>
</dbReference>
<dbReference type="GO" id="GO:0016301">
    <property type="term" value="F:kinase activity"/>
    <property type="evidence" value="ECO:0007669"/>
    <property type="project" value="UniProtKB-KW"/>
</dbReference>
<evidence type="ECO:0000256" key="6">
    <source>
        <dbReference type="ARBA" id="ARBA00022777"/>
    </source>
</evidence>
<sequence>MKLLAKTSLYYLILSIPILILSGFICFHIITREVRESNNELLLNRKELIENYLKEDDTIFLKIITKSSEATIKKMDKINALKTPALIFSDTLIFDKKENELAENRLLSSIFKVRNANYSIKIWRSTLEYNELFRGIFTSFVVLLILLFVTYLIINFWISKTVWKPFYQTVSNLKKFRASDNVIPHFTNTSVTEFDELNLSLDIMMRKMIVDFNSQKKFTENASHEIQTPLAVIKSKIDLLIQSENLKENEMKLIVAIDYACSKIIRLNKSFLLLTKIENRQFNTTEIVSFENTVDNSLVFFEEHIQANKIEVIKNIESDFCVLMNADLCLVLVNNLLQNAIRHNINSGNIEIFITKKEIIISNLGDDNPIDSQLFERFHKNSTSQESLGLGLSIVKEIADVSGLGFNYKHTNGKHCFILTKDYTIEFK</sequence>
<proteinExistence type="predicted"/>
<dbReference type="RefSeq" id="WP_379858410.1">
    <property type="nucleotide sequence ID" value="NZ_JBHZQA010000007.1"/>
</dbReference>
<keyword evidence="11" id="KW-1185">Reference proteome</keyword>
<protein>
    <recommendedName>
        <fullName evidence="2">histidine kinase</fullName>
        <ecNumber evidence="2">2.7.13.3</ecNumber>
    </recommendedName>
</protein>
<dbReference type="SMART" id="SM00387">
    <property type="entry name" value="HATPase_c"/>
    <property type="match status" value="1"/>
</dbReference>
<dbReference type="EMBL" id="JBHZQA010000007">
    <property type="protein sequence ID" value="MFE3848672.1"/>
    <property type="molecule type" value="Genomic_DNA"/>
</dbReference>
<dbReference type="Proteomes" id="UP001600039">
    <property type="component" value="Unassembled WGS sequence"/>
</dbReference>
<dbReference type="SUPFAM" id="SSF47384">
    <property type="entry name" value="Homodimeric domain of signal transducing histidine kinase"/>
    <property type="match status" value="1"/>
</dbReference>
<evidence type="ECO:0000256" key="3">
    <source>
        <dbReference type="ARBA" id="ARBA00022553"/>
    </source>
</evidence>
<dbReference type="Pfam" id="PF02518">
    <property type="entry name" value="HATPase_c"/>
    <property type="match status" value="1"/>
</dbReference>
<evidence type="ECO:0000256" key="2">
    <source>
        <dbReference type="ARBA" id="ARBA00012438"/>
    </source>
</evidence>
<keyword evidence="5 8" id="KW-0812">Transmembrane</keyword>
<feature type="transmembrane region" description="Helical" evidence="8">
    <location>
        <begin position="9"/>
        <end position="30"/>
    </location>
</feature>
<keyword evidence="8" id="KW-0472">Membrane</keyword>
<evidence type="ECO:0000259" key="9">
    <source>
        <dbReference type="PROSITE" id="PS50109"/>
    </source>
</evidence>
<dbReference type="InterPro" id="IPR003594">
    <property type="entry name" value="HATPase_dom"/>
</dbReference>
<feature type="transmembrane region" description="Helical" evidence="8">
    <location>
        <begin position="136"/>
        <end position="158"/>
    </location>
</feature>
<dbReference type="PANTHER" id="PTHR45436:SF5">
    <property type="entry name" value="SENSOR HISTIDINE KINASE TRCS"/>
    <property type="match status" value="1"/>
</dbReference>
<evidence type="ECO:0000256" key="5">
    <source>
        <dbReference type="ARBA" id="ARBA00022692"/>
    </source>
</evidence>